<feature type="transmembrane region" description="Helical" evidence="1">
    <location>
        <begin position="596"/>
        <end position="619"/>
    </location>
</feature>
<feature type="transmembrane region" description="Helical" evidence="1">
    <location>
        <begin position="17"/>
        <end position="37"/>
    </location>
</feature>
<accession>A0A7S3Z264</accession>
<dbReference type="AlphaFoldDB" id="A0A7S3Z264"/>
<feature type="transmembrane region" description="Helical" evidence="1">
    <location>
        <begin position="318"/>
        <end position="337"/>
    </location>
</feature>
<keyword evidence="1" id="KW-1133">Transmembrane helix</keyword>
<feature type="transmembrane region" description="Helical" evidence="1">
    <location>
        <begin position="237"/>
        <end position="256"/>
    </location>
</feature>
<feature type="transmembrane region" description="Helical" evidence="1">
    <location>
        <begin position="263"/>
        <end position="283"/>
    </location>
</feature>
<organism evidence="2">
    <name type="scientific">Lotharella globosa</name>
    <dbReference type="NCBI Taxonomy" id="91324"/>
    <lineage>
        <taxon>Eukaryota</taxon>
        <taxon>Sar</taxon>
        <taxon>Rhizaria</taxon>
        <taxon>Cercozoa</taxon>
        <taxon>Chlorarachniophyceae</taxon>
        <taxon>Lotharella</taxon>
    </lineage>
</organism>
<name>A0A7S3Z264_9EUKA</name>
<evidence type="ECO:0000256" key="1">
    <source>
        <dbReference type="SAM" id="Phobius"/>
    </source>
</evidence>
<feature type="transmembrane region" description="Helical" evidence="1">
    <location>
        <begin position="457"/>
        <end position="474"/>
    </location>
</feature>
<keyword evidence="1" id="KW-0472">Membrane</keyword>
<protein>
    <recommendedName>
        <fullName evidence="3">Acyltransferase 3 domain-containing protein</fullName>
    </recommendedName>
</protein>
<evidence type="ECO:0000313" key="2">
    <source>
        <dbReference type="EMBL" id="CAE0668839.1"/>
    </source>
</evidence>
<reference evidence="2" key="1">
    <citation type="submission" date="2021-01" db="EMBL/GenBank/DDBJ databases">
        <authorList>
            <person name="Corre E."/>
            <person name="Pelletier E."/>
            <person name="Niang G."/>
            <person name="Scheremetjew M."/>
            <person name="Finn R."/>
            <person name="Kale V."/>
            <person name="Holt S."/>
            <person name="Cochrane G."/>
            <person name="Meng A."/>
            <person name="Brown T."/>
            <person name="Cohen L."/>
        </authorList>
    </citation>
    <scope>NUCLEOTIDE SEQUENCE</scope>
    <source>
        <strain evidence="2">CCCM811</strain>
    </source>
</reference>
<feature type="transmembrane region" description="Helical" evidence="1">
    <location>
        <begin position="199"/>
        <end position="217"/>
    </location>
</feature>
<feature type="transmembrane region" description="Helical" evidence="1">
    <location>
        <begin position="394"/>
        <end position="411"/>
    </location>
</feature>
<dbReference type="EMBL" id="HBIV01028603">
    <property type="protein sequence ID" value="CAE0668839.1"/>
    <property type="molecule type" value="Transcribed_RNA"/>
</dbReference>
<proteinExistence type="predicted"/>
<gene>
    <name evidence="2" type="ORF">LGLO00237_LOCUS20466</name>
</gene>
<sequence>MGGHDCPATRYLIMSDWTAFVTTCATFFLGTLVYFIATRLAWLRRTWRGGEGHAQATEEAPLNMKEVTKYGKDRALVDRAPSYERAKTLGLDRFATMGSINPYDRKMTDEKKRDAAGTEKRPPRKPRIHYFDNCRWWLETAVILKHTLEFFPPGGLTRNTSWWMEGISNYFETFFMAMFVFCSGFLSKGEMNHRRAKRYLFRVWIPFVLINFINRGVDKGWVHWLDNFPSFTNAYDTSWFLACVIQWRMLVTFFATMTPAGRMLVACLLSWFSGYFFIATPTFHLAETLSFLPFYLAGHMVTGEHVTMVRKKWIQRTAMALSAFFFIGMMVFSYVTFSPEETVEYGIRTFDGQRTAQTIFTYSGYIKGWQRCHYFTTNVASELTNYWIVWSHRVVYQLITWIMGLAFILMIPHDKQFYTESGGYTIYPYLLQIFFFALERNFIRGITGHGIVPSDNIHGWVFIILSIPFVNLLLSSYWSRKCWWIVFEPAWLDWLLFDTPNKTLSAFIGKEVSSGLQLSSTSTVKETIEEVAKKEGLSVTDLIVTYEGLNLGGISTRQTLEEATRYEIADVKTVHLEPRHVAMFYSKRKIKINEGLGYGSIDFVFSAVSIFLTLALIALTKGSVPVTAMPTSAPSMPHHHH</sequence>
<keyword evidence="1" id="KW-0812">Transmembrane</keyword>
<evidence type="ECO:0008006" key="3">
    <source>
        <dbReference type="Google" id="ProtNLM"/>
    </source>
</evidence>